<proteinExistence type="predicted"/>
<dbReference type="Pfam" id="PF02469">
    <property type="entry name" value="Fasciclin"/>
    <property type="match status" value="2"/>
</dbReference>
<evidence type="ECO:0000313" key="3">
    <source>
        <dbReference type="EMBL" id="CEO58349.1"/>
    </source>
</evidence>
<dbReference type="Proteomes" id="UP000042958">
    <property type="component" value="Unassembled WGS sequence"/>
</dbReference>
<dbReference type="PANTHER" id="PTHR10900:SF77">
    <property type="entry name" value="FI19380P1"/>
    <property type="match status" value="1"/>
</dbReference>
<gene>
    <name evidence="3" type="ORF">PMG11_03079</name>
</gene>
<dbReference type="Gene3D" id="2.30.180.10">
    <property type="entry name" value="FAS1 domain"/>
    <property type="match status" value="2"/>
</dbReference>
<dbReference type="InterPro" id="IPR000782">
    <property type="entry name" value="FAS1_domain"/>
</dbReference>
<organism evidence="3 4">
    <name type="scientific">Penicillium brasilianum</name>
    <dbReference type="NCBI Taxonomy" id="104259"/>
    <lineage>
        <taxon>Eukaryota</taxon>
        <taxon>Fungi</taxon>
        <taxon>Dikarya</taxon>
        <taxon>Ascomycota</taxon>
        <taxon>Pezizomycotina</taxon>
        <taxon>Eurotiomycetes</taxon>
        <taxon>Eurotiomycetidae</taxon>
        <taxon>Eurotiales</taxon>
        <taxon>Aspergillaceae</taxon>
        <taxon>Penicillium</taxon>
    </lineage>
</organism>
<dbReference type="PANTHER" id="PTHR10900">
    <property type="entry name" value="PERIOSTIN-RELATED"/>
    <property type="match status" value="1"/>
</dbReference>
<feature type="domain" description="FAS1" evidence="2">
    <location>
        <begin position="63"/>
        <end position="200"/>
    </location>
</feature>
<dbReference type="AlphaFoldDB" id="A0A0F7V994"/>
<dbReference type="STRING" id="104259.A0A0F7V994"/>
<dbReference type="SMART" id="SM00554">
    <property type="entry name" value="FAS1"/>
    <property type="match status" value="2"/>
</dbReference>
<feature type="domain" description="FAS1" evidence="2">
    <location>
        <begin position="203"/>
        <end position="362"/>
    </location>
</feature>
<evidence type="ECO:0000259" key="2">
    <source>
        <dbReference type="PROSITE" id="PS50213"/>
    </source>
</evidence>
<feature type="compositionally biased region" description="Low complexity" evidence="1">
    <location>
        <begin position="48"/>
        <end position="64"/>
    </location>
</feature>
<feature type="region of interest" description="Disordered" evidence="1">
    <location>
        <begin position="45"/>
        <end position="64"/>
    </location>
</feature>
<sequence length="413" mass="45559">MKSFAKRALFQALRVALVAVTVSLAVQTYLDGWKKPQPVVIESRLETNEPSPSEPPTTESSPPQTLWDALQNDPSLTKFTKLVGEFQDIVGGLRAPRAQLTIYAPVNEAFGKEDFPYDLPWFYWKFLVGYHMGKGSVSAQALPNQNTVTSFVNADIFFKNQQRISVQDSHQDSVTFNFRSKLLSSKSAVNGHLHVVDRLLMLPDSAADVLRYTPSLRIFRQGLIQTGLAEVVNDTSTHIGQTLFVPSNAAFNQLGRKVNSFLFGPGGSEYLKALLAYHIVANETLFSDAHFPAKNGEQVIFSRESTTNSVEMPTLAGGHFVSASSILQSGGRRTILVNDEWKVSRPDIVVMDGVIHELDAVLLPPLVEGEGQLGKEKLNWWSIVKRSMNLGGGITAEELMERLQPLIESEGSS</sequence>
<dbReference type="EMBL" id="CDHK01000003">
    <property type="protein sequence ID" value="CEO58349.1"/>
    <property type="molecule type" value="Genomic_DNA"/>
</dbReference>
<evidence type="ECO:0000313" key="4">
    <source>
        <dbReference type="Proteomes" id="UP000042958"/>
    </source>
</evidence>
<dbReference type="OrthoDB" id="7700931at2759"/>
<dbReference type="InterPro" id="IPR036378">
    <property type="entry name" value="FAS1_dom_sf"/>
</dbReference>
<dbReference type="PROSITE" id="PS50213">
    <property type="entry name" value="FAS1"/>
    <property type="match status" value="2"/>
</dbReference>
<accession>A0A0F7V994</accession>
<dbReference type="SUPFAM" id="SSF82153">
    <property type="entry name" value="FAS1 domain"/>
    <property type="match status" value="2"/>
</dbReference>
<keyword evidence="4" id="KW-1185">Reference proteome</keyword>
<dbReference type="InterPro" id="IPR050904">
    <property type="entry name" value="Adhesion/Biosynth-related"/>
</dbReference>
<reference evidence="4" key="1">
    <citation type="journal article" date="2015" name="Genome Announc.">
        <title>Draft genome sequence of the fungus Penicillium brasilianum MG11.</title>
        <authorList>
            <person name="Horn F."/>
            <person name="Linde J."/>
            <person name="Mattern D.J."/>
            <person name="Walther G."/>
            <person name="Guthke R."/>
            <person name="Brakhage A.A."/>
            <person name="Valiante V."/>
        </authorList>
    </citation>
    <scope>NUCLEOTIDE SEQUENCE [LARGE SCALE GENOMIC DNA]</scope>
    <source>
        <strain evidence="4">MG11</strain>
    </source>
</reference>
<protein>
    <recommendedName>
        <fullName evidence="2">FAS1 domain-containing protein</fullName>
    </recommendedName>
</protein>
<name>A0A0F7V994_PENBI</name>
<evidence type="ECO:0000256" key="1">
    <source>
        <dbReference type="SAM" id="MobiDB-lite"/>
    </source>
</evidence>